<name>A0A645F6T4_9ZZZZ</name>
<organism evidence="1">
    <name type="scientific">bioreactor metagenome</name>
    <dbReference type="NCBI Taxonomy" id="1076179"/>
    <lineage>
        <taxon>unclassified sequences</taxon>
        <taxon>metagenomes</taxon>
        <taxon>ecological metagenomes</taxon>
    </lineage>
</organism>
<proteinExistence type="predicted"/>
<comment type="caution">
    <text evidence="1">The sequence shown here is derived from an EMBL/GenBank/DDBJ whole genome shotgun (WGS) entry which is preliminary data.</text>
</comment>
<reference evidence="1" key="1">
    <citation type="submission" date="2019-08" db="EMBL/GenBank/DDBJ databases">
        <authorList>
            <person name="Kucharzyk K."/>
            <person name="Murdoch R.W."/>
            <person name="Higgins S."/>
            <person name="Loffler F."/>
        </authorList>
    </citation>
    <scope>NUCLEOTIDE SEQUENCE</scope>
</reference>
<dbReference type="EMBL" id="VSSQ01054214">
    <property type="protein sequence ID" value="MPN08193.1"/>
    <property type="molecule type" value="Genomic_DNA"/>
</dbReference>
<accession>A0A645F6T4</accession>
<gene>
    <name evidence="1" type="ORF">SDC9_155474</name>
</gene>
<evidence type="ECO:0000313" key="1">
    <source>
        <dbReference type="EMBL" id="MPN08193.1"/>
    </source>
</evidence>
<sequence>MNRNIDRADPLFDDPLDILFPDVRQGHVISRQKGKPCIIVFEIQSVPHSFWQLIDEAEYALIAAPFGLIDQKCFKIHSKRLIFIFFYEDMPFFAFLIE</sequence>
<protein>
    <submittedName>
        <fullName evidence="1">Uncharacterized protein</fullName>
    </submittedName>
</protein>
<dbReference type="AlphaFoldDB" id="A0A645F6T4"/>